<proteinExistence type="predicted"/>
<dbReference type="EMBL" id="CADCUT010000189">
    <property type="protein sequence ID" value="CAA9429802.1"/>
    <property type="molecule type" value="Genomic_DNA"/>
</dbReference>
<gene>
    <name evidence="3" type="ORF">AVDCRST_MAG03-3152</name>
</gene>
<accession>A0A6J4Q6Q8</accession>
<sequence length="53" mass="5859">MTDWPSEPQGEADPINWACTNCGYRVEGEPPPEKCPDCGADKEMFDEVPVPGY</sequence>
<dbReference type="InterPro" id="IPR024934">
    <property type="entry name" value="Rubredoxin-like_dom"/>
</dbReference>
<dbReference type="PROSITE" id="PS50903">
    <property type="entry name" value="RUBREDOXIN_LIKE"/>
    <property type="match status" value="1"/>
</dbReference>
<comment type="cofactor">
    <cofactor evidence="1">
        <name>Fe(3+)</name>
        <dbReference type="ChEBI" id="CHEBI:29034"/>
    </cofactor>
</comment>
<protein>
    <recommendedName>
        <fullName evidence="2">Rubredoxin-like domain-containing protein</fullName>
    </recommendedName>
</protein>
<name>A0A6J4Q6Q8_9ACTN</name>
<evidence type="ECO:0000259" key="2">
    <source>
        <dbReference type="PROSITE" id="PS50903"/>
    </source>
</evidence>
<feature type="domain" description="Rubredoxin-like" evidence="2">
    <location>
        <begin position="14"/>
        <end position="48"/>
    </location>
</feature>
<reference evidence="3" key="1">
    <citation type="submission" date="2020-02" db="EMBL/GenBank/DDBJ databases">
        <authorList>
            <person name="Meier V. D."/>
        </authorList>
    </citation>
    <scope>NUCLEOTIDE SEQUENCE</scope>
    <source>
        <strain evidence="3">AVDCRST_MAG03</strain>
    </source>
</reference>
<dbReference type="Pfam" id="PF21349">
    <property type="entry name" value="RUBY_RBDX"/>
    <property type="match status" value="1"/>
</dbReference>
<dbReference type="SUPFAM" id="SSF57802">
    <property type="entry name" value="Rubredoxin-like"/>
    <property type="match status" value="1"/>
</dbReference>
<evidence type="ECO:0000256" key="1">
    <source>
        <dbReference type="ARBA" id="ARBA00001965"/>
    </source>
</evidence>
<dbReference type="InterPro" id="IPR048574">
    <property type="entry name" value="RUBY_RBDX"/>
</dbReference>
<evidence type="ECO:0000313" key="3">
    <source>
        <dbReference type="EMBL" id="CAA9429802.1"/>
    </source>
</evidence>
<dbReference type="Gene3D" id="2.20.28.10">
    <property type="match status" value="1"/>
</dbReference>
<dbReference type="AlphaFoldDB" id="A0A6J4Q6Q8"/>
<organism evidence="3">
    <name type="scientific">uncultured Rubrobacteraceae bacterium</name>
    <dbReference type="NCBI Taxonomy" id="349277"/>
    <lineage>
        <taxon>Bacteria</taxon>
        <taxon>Bacillati</taxon>
        <taxon>Actinomycetota</taxon>
        <taxon>Rubrobacteria</taxon>
        <taxon>Rubrobacterales</taxon>
        <taxon>Rubrobacteraceae</taxon>
        <taxon>environmental samples</taxon>
    </lineage>
</organism>
<dbReference type="GO" id="GO:0005506">
    <property type="term" value="F:iron ion binding"/>
    <property type="evidence" value="ECO:0007669"/>
    <property type="project" value="InterPro"/>
</dbReference>